<accession>A0A9X8ZCX1</accession>
<proteinExistence type="predicted"/>
<sequence>MSLILDKASLTFSQEGVQELVDTYETMFRRTILRLLKDPTLPGCPYEHQTIEKMQKLPWGLELDLVTMESHMVE</sequence>
<gene>
    <name evidence="1" type="ORF">FC678_23760</name>
</gene>
<dbReference type="RefSeq" id="WP_137024596.1">
    <property type="nucleotide sequence ID" value="NZ_SZNT01000559.1"/>
</dbReference>
<name>A0A9X8ZCX1_9BACI</name>
<dbReference type="Proteomes" id="UP000309170">
    <property type="component" value="Unassembled WGS sequence"/>
</dbReference>
<comment type="caution">
    <text evidence="1">The sequence shown here is derived from an EMBL/GenBank/DDBJ whole genome shotgun (WGS) entry which is preliminary data.</text>
</comment>
<evidence type="ECO:0000313" key="1">
    <source>
        <dbReference type="EMBL" id="TKH06090.1"/>
    </source>
</evidence>
<dbReference type="EMBL" id="SZNT01000559">
    <property type="protein sequence ID" value="TKH06090.1"/>
    <property type="molecule type" value="Genomic_DNA"/>
</dbReference>
<evidence type="ECO:0000313" key="2">
    <source>
        <dbReference type="Proteomes" id="UP000309170"/>
    </source>
</evidence>
<reference evidence="1 2" key="1">
    <citation type="journal article" date="2019" name="Environ. Microbiol.">
        <title>An active ?-lactamase is a part of an orchestrated cell wall stress resistance network of Bacillus subtilis and related rhizosphere species.</title>
        <authorList>
            <person name="Bucher T."/>
            <person name="Keren-Paz A."/>
            <person name="Hausser J."/>
            <person name="Olender T."/>
            <person name="Cytryn E."/>
            <person name="Kolodkin-Gal I."/>
        </authorList>
    </citation>
    <scope>NUCLEOTIDE SEQUENCE [LARGE SCALE GENOMIC DNA]</scope>
    <source>
        <strain evidence="1 2">I4</strain>
    </source>
</reference>
<dbReference type="AlphaFoldDB" id="A0A9X8ZCX1"/>
<protein>
    <submittedName>
        <fullName evidence="1">Uncharacterized protein</fullName>
    </submittedName>
</protein>
<organism evidence="1 2">
    <name type="scientific">Peribacillus simplex</name>
    <dbReference type="NCBI Taxonomy" id="1478"/>
    <lineage>
        <taxon>Bacteria</taxon>
        <taxon>Bacillati</taxon>
        <taxon>Bacillota</taxon>
        <taxon>Bacilli</taxon>
        <taxon>Bacillales</taxon>
        <taxon>Bacillaceae</taxon>
        <taxon>Peribacillus</taxon>
    </lineage>
</organism>